<accession>A0A9N9JSF6</accession>
<dbReference type="EMBL" id="CAJVPZ010065207">
    <property type="protein sequence ID" value="CAG8795042.1"/>
    <property type="molecule type" value="Genomic_DNA"/>
</dbReference>
<proteinExistence type="predicted"/>
<protein>
    <submittedName>
        <fullName evidence="1">341_t:CDS:1</fullName>
    </submittedName>
</protein>
<evidence type="ECO:0000313" key="2">
    <source>
        <dbReference type="Proteomes" id="UP000789396"/>
    </source>
</evidence>
<dbReference type="Proteomes" id="UP000789396">
    <property type="component" value="Unassembled WGS sequence"/>
</dbReference>
<feature type="non-terminal residue" evidence="1">
    <location>
        <position position="1"/>
    </location>
</feature>
<reference evidence="1" key="1">
    <citation type="submission" date="2021-06" db="EMBL/GenBank/DDBJ databases">
        <authorList>
            <person name="Kallberg Y."/>
            <person name="Tangrot J."/>
            <person name="Rosling A."/>
        </authorList>
    </citation>
    <scope>NUCLEOTIDE SEQUENCE</scope>
    <source>
        <strain evidence="1">IN212</strain>
    </source>
</reference>
<organism evidence="1 2">
    <name type="scientific">Racocetra fulgida</name>
    <dbReference type="NCBI Taxonomy" id="60492"/>
    <lineage>
        <taxon>Eukaryota</taxon>
        <taxon>Fungi</taxon>
        <taxon>Fungi incertae sedis</taxon>
        <taxon>Mucoromycota</taxon>
        <taxon>Glomeromycotina</taxon>
        <taxon>Glomeromycetes</taxon>
        <taxon>Diversisporales</taxon>
        <taxon>Gigasporaceae</taxon>
        <taxon>Racocetra</taxon>
    </lineage>
</organism>
<sequence length="68" mass="7723">LAVATLDPCFEMSYNSCECSEIDLNNKENGKYKEGKLYRARYSSSKYISEVGHISEVDHISDNDVQEV</sequence>
<feature type="non-terminal residue" evidence="1">
    <location>
        <position position="68"/>
    </location>
</feature>
<dbReference type="AlphaFoldDB" id="A0A9N9JSF6"/>
<comment type="caution">
    <text evidence="1">The sequence shown here is derived from an EMBL/GenBank/DDBJ whole genome shotgun (WGS) entry which is preliminary data.</text>
</comment>
<name>A0A9N9JSF6_9GLOM</name>
<keyword evidence="2" id="KW-1185">Reference proteome</keyword>
<evidence type="ECO:0000313" key="1">
    <source>
        <dbReference type="EMBL" id="CAG8795042.1"/>
    </source>
</evidence>
<gene>
    <name evidence="1" type="ORF">RFULGI_LOCUS17139</name>
</gene>